<dbReference type="Gene3D" id="3.40.50.300">
    <property type="entry name" value="P-loop containing nucleotide triphosphate hydrolases"/>
    <property type="match status" value="1"/>
</dbReference>
<feature type="transmembrane region" description="Helical" evidence="17">
    <location>
        <begin position="686"/>
        <end position="707"/>
    </location>
</feature>
<dbReference type="RefSeq" id="WP_137327981.1">
    <property type="nucleotide sequence ID" value="NZ_CP040058.1"/>
</dbReference>
<organism evidence="19 20">
    <name type="scientific">Anaerostipes rhamnosivorans</name>
    <dbReference type="NCBI Taxonomy" id="1229621"/>
    <lineage>
        <taxon>Bacteria</taxon>
        <taxon>Bacillati</taxon>
        <taxon>Bacillota</taxon>
        <taxon>Clostridia</taxon>
        <taxon>Lachnospirales</taxon>
        <taxon>Lachnospiraceae</taxon>
        <taxon>Anaerostipes</taxon>
    </lineage>
</organism>
<feature type="transmembrane region" description="Helical" evidence="17">
    <location>
        <begin position="350"/>
        <end position="375"/>
    </location>
</feature>
<protein>
    <recommendedName>
        <fullName evidence="14 17">Ferrous iron transport protein B</fullName>
    </recommendedName>
</protein>
<dbReference type="OrthoDB" id="9809127at2"/>
<evidence type="ECO:0000256" key="1">
    <source>
        <dbReference type="ARBA" id="ARBA00003926"/>
    </source>
</evidence>
<dbReference type="InterPro" id="IPR030389">
    <property type="entry name" value="G_FEOB_dom"/>
</dbReference>
<dbReference type="Pfam" id="PF17910">
    <property type="entry name" value="FeoB_Cyto"/>
    <property type="match status" value="1"/>
</dbReference>
<dbReference type="GO" id="GO:0015093">
    <property type="term" value="F:ferrous iron transmembrane transporter activity"/>
    <property type="evidence" value="ECO:0007669"/>
    <property type="project" value="UniProtKB-UniRule"/>
</dbReference>
<dbReference type="AlphaFoldDB" id="A0A4P8ID26"/>
<feature type="transmembrane region" description="Helical" evidence="17">
    <location>
        <begin position="657"/>
        <end position="680"/>
    </location>
</feature>
<keyword evidence="3 17" id="KW-0813">Transport</keyword>
<evidence type="ECO:0000256" key="15">
    <source>
        <dbReference type="PIRSR" id="PIRSR603373-1"/>
    </source>
</evidence>
<evidence type="ECO:0000256" key="16">
    <source>
        <dbReference type="PIRSR" id="PIRSR603373-2"/>
    </source>
</evidence>
<keyword evidence="9 17" id="KW-1133">Transmembrane helix</keyword>
<keyword evidence="16" id="KW-0460">Magnesium</keyword>
<evidence type="ECO:0000313" key="20">
    <source>
        <dbReference type="Proteomes" id="UP000298653"/>
    </source>
</evidence>
<accession>A0A4P8ID26</accession>
<dbReference type="InterPro" id="IPR050860">
    <property type="entry name" value="FeoB_GTPase"/>
</dbReference>
<evidence type="ECO:0000256" key="10">
    <source>
        <dbReference type="ARBA" id="ARBA00023004"/>
    </source>
</evidence>
<keyword evidence="20" id="KW-1185">Reference proteome</keyword>
<comment type="function">
    <text evidence="1 17">Probable transporter of a GTP-driven Fe(2+) uptake system.</text>
</comment>
<evidence type="ECO:0000256" key="14">
    <source>
        <dbReference type="NCBIfam" id="TIGR00437"/>
    </source>
</evidence>
<feature type="binding site" evidence="15">
    <location>
        <begin position="114"/>
        <end position="117"/>
    </location>
    <ligand>
        <name>GTP</name>
        <dbReference type="ChEBI" id="CHEBI:37565"/>
        <label>1</label>
    </ligand>
</feature>
<name>A0A4P8ID26_9FIRM</name>
<feature type="binding site" evidence="16">
    <location>
        <position position="21"/>
    </location>
    <ligand>
        <name>Mg(2+)</name>
        <dbReference type="ChEBI" id="CHEBI:18420"/>
        <label>2</label>
    </ligand>
</feature>
<evidence type="ECO:0000256" key="9">
    <source>
        <dbReference type="ARBA" id="ARBA00022989"/>
    </source>
</evidence>
<evidence type="ECO:0000313" key="19">
    <source>
        <dbReference type="EMBL" id="QCP34447.1"/>
    </source>
</evidence>
<dbReference type="Gene3D" id="1.10.287.1770">
    <property type="match status" value="1"/>
</dbReference>
<keyword evidence="10 17" id="KW-0408">Iron</keyword>
<dbReference type="KEGG" id="arf:AR1Y2_0993"/>
<keyword evidence="11" id="KW-0406">Ion transport</keyword>
<dbReference type="InterPro" id="IPR011640">
    <property type="entry name" value="Fe2_transport_prot_B_C"/>
</dbReference>
<evidence type="ECO:0000256" key="7">
    <source>
        <dbReference type="ARBA" id="ARBA00022692"/>
    </source>
</evidence>
<dbReference type="InterPro" id="IPR003373">
    <property type="entry name" value="Fe2_transport_prot-B"/>
</dbReference>
<dbReference type="InterPro" id="IPR027417">
    <property type="entry name" value="P-loop_NTPase"/>
</dbReference>
<evidence type="ECO:0000256" key="13">
    <source>
        <dbReference type="ARBA" id="ARBA00023136"/>
    </source>
</evidence>
<dbReference type="CDD" id="cd01879">
    <property type="entry name" value="FeoB"/>
    <property type="match status" value="1"/>
</dbReference>
<evidence type="ECO:0000256" key="4">
    <source>
        <dbReference type="ARBA" id="ARBA00022475"/>
    </source>
</evidence>
<feature type="transmembrane region" description="Helical" evidence="17">
    <location>
        <begin position="395"/>
        <end position="418"/>
    </location>
</feature>
<feature type="binding site" evidence="15">
    <location>
        <begin position="54"/>
        <end position="57"/>
    </location>
    <ligand>
        <name>GTP</name>
        <dbReference type="ChEBI" id="CHEBI:37565"/>
        <label>1</label>
    </ligand>
</feature>
<evidence type="ECO:0000256" key="6">
    <source>
        <dbReference type="ARBA" id="ARBA00022519"/>
    </source>
</evidence>
<keyword evidence="5 17" id="KW-0410">Iron transport</keyword>
<keyword evidence="8 15" id="KW-0547">Nucleotide-binding</keyword>
<dbReference type="SUPFAM" id="SSF52540">
    <property type="entry name" value="P-loop containing nucleoside triphosphate hydrolases"/>
    <property type="match status" value="1"/>
</dbReference>
<dbReference type="Pfam" id="PF07670">
    <property type="entry name" value="Gate"/>
    <property type="match status" value="2"/>
</dbReference>
<feature type="binding site" evidence="16">
    <location>
        <position position="20"/>
    </location>
    <ligand>
        <name>Mg(2+)</name>
        <dbReference type="ChEBI" id="CHEBI:18420"/>
        <label>2</label>
    </ligand>
</feature>
<dbReference type="Pfam" id="PF02421">
    <property type="entry name" value="FeoB_N"/>
    <property type="match status" value="1"/>
</dbReference>
<feature type="binding site" evidence="15">
    <location>
        <begin position="9"/>
        <end position="16"/>
    </location>
    <ligand>
        <name>GTP</name>
        <dbReference type="ChEBI" id="CHEBI:37565"/>
        <label>1</label>
    </ligand>
</feature>
<evidence type="ECO:0000256" key="5">
    <source>
        <dbReference type="ARBA" id="ARBA00022496"/>
    </source>
</evidence>
<dbReference type="Pfam" id="PF07664">
    <property type="entry name" value="FeoB_C"/>
    <property type="match status" value="1"/>
</dbReference>
<dbReference type="InterPro" id="IPR041069">
    <property type="entry name" value="FeoB_Cyto"/>
</dbReference>
<dbReference type="PROSITE" id="PS51711">
    <property type="entry name" value="G_FEOB"/>
    <property type="match status" value="1"/>
</dbReference>
<dbReference type="GO" id="GO:0005886">
    <property type="term" value="C:plasma membrane"/>
    <property type="evidence" value="ECO:0007669"/>
    <property type="project" value="UniProtKB-SubCell"/>
</dbReference>
<evidence type="ECO:0000256" key="11">
    <source>
        <dbReference type="ARBA" id="ARBA00023065"/>
    </source>
</evidence>
<evidence type="ECO:0000256" key="17">
    <source>
        <dbReference type="RuleBase" id="RU362098"/>
    </source>
</evidence>
<proteinExistence type="inferred from homology"/>
<feature type="binding site" evidence="16">
    <location>
        <position position="23"/>
    </location>
    <ligand>
        <name>Mg(2+)</name>
        <dbReference type="ChEBI" id="CHEBI:18420"/>
        <label>2</label>
    </ligand>
</feature>
<dbReference type="InterPro" id="IPR005225">
    <property type="entry name" value="Small_GTP-bd"/>
</dbReference>
<reference evidence="19 20" key="1">
    <citation type="submission" date="2019-05" db="EMBL/GenBank/DDBJ databases">
        <title>Complete genome sequencing of Anaerostipes rhamnosivorans.</title>
        <authorList>
            <person name="Bui T.P.N."/>
            <person name="de Vos W.M."/>
        </authorList>
    </citation>
    <scope>NUCLEOTIDE SEQUENCE [LARGE SCALE GENOMIC DNA]</scope>
    <source>
        <strain evidence="19 20">1y2</strain>
    </source>
</reference>
<keyword evidence="7 17" id="KW-0812">Transmembrane</keyword>
<feature type="binding site" evidence="16">
    <location>
        <position position="24"/>
    </location>
    <ligand>
        <name>Mg(2+)</name>
        <dbReference type="ChEBI" id="CHEBI:18420"/>
        <label>2</label>
    </ligand>
</feature>
<dbReference type="PANTHER" id="PTHR43185">
    <property type="entry name" value="FERROUS IRON TRANSPORT PROTEIN B"/>
    <property type="match status" value="1"/>
</dbReference>
<dbReference type="Proteomes" id="UP000298653">
    <property type="component" value="Chromosome"/>
</dbReference>
<evidence type="ECO:0000259" key="18">
    <source>
        <dbReference type="PROSITE" id="PS51711"/>
    </source>
</evidence>
<feature type="transmembrane region" description="Helical" evidence="17">
    <location>
        <begin position="460"/>
        <end position="480"/>
    </location>
</feature>
<keyword evidence="12 15" id="KW-0342">GTP-binding</keyword>
<dbReference type="FunFam" id="3.40.50.300:FF:000426">
    <property type="entry name" value="Ferrous iron transport protein B"/>
    <property type="match status" value="1"/>
</dbReference>
<evidence type="ECO:0000256" key="2">
    <source>
        <dbReference type="ARBA" id="ARBA00004429"/>
    </source>
</evidence>
<feature type="binding site" evidence="15">
    <location>
        <begin position="34"/>
        <end position="38"/>
    </location>
    <ligand>
        <name>GTP</name>
        <dbReference type="ChEBI" id="CHEBI:37565"/>
        <label>1</label>
    </ligand>
</feature>
<keyword evidence="13 17" id="KW-0472">Membrane</keyword>
<evidence type="ECO:0000256" key="12">
    <source>
        <dbReference type="ARBA" id="ARBA00023134"/>
    </source>
</evidence>
<keyword evidence="6" id="KW-0997">Cell inner membrane</keyword>
<sequence length="727" mass="79418">MSIRIALAGNPNSGKTTLFNALTGSNQFVGNWPGVTVEKKEGKLKGYKDVTIMDLPGIYSLSPYTLEEVVARNYLIEERPNAILNIVDGTNIERNLYLSTQLMELGIPVIMAVNMIDVLQKSGDQIHIKQLSEKLGCEVVEISALKGTGIKKAAEKAVALANNKKAAPPVHTFDSRVEEVLDAVELKLGSEIPAEQKRFFAIKMLEKDDKIQEQMKVVPDVSAEIRKIEDIMDDDTESIITNERYTYISSIIEKCFTRNRKDSMTTSDKIDRFVTNRFLALPIFAVVMFVVYYVSVTTIGTWATDWANDGVFGDGWKLFGLSVPGIPSVIEAGLNAVGCAGWLQGLVLDGIVAGVGAVLGFVPQMLVLFLFLAFLESCGYMARVAFIMDRIFRKFGLSGKSFIPMLIGSGCGVPGIMASRTIENDRDRKMTIMTTTFVPCGAKLPIIALIAGALFNGAWWVAPSAYFVGIAAIICSGIILKKTKMFAGEPAPFVMELPAYHMPTVSNVLRSMWERGWSFIKKAGTIILLSTIFVWFTTYFGWIDGQFRMLTDMELDHSILAAIGNGVSWIFAPLGWGNWKSAVAAITGLVAKENVVGTFGILFGFAEVAEDGAEIWGTLAGSMTTAAAYSFLVFNLLCAPCFAAMGAIKREMNNAKWFWFAIGYQTALAYVVSLCVYQIGTLITTGAFGIGTVVAFVLVIGFIYLLVRPYKESKTLNVDINGVTGAK</sequence>
<gene>
    <name evidence="19" type="ORF">AR1Y2_0993</name>
</gene>
<comment type="subcellular location">
    <subcellularLocation>
        <location evidence="2">Cell inner membrane</location>
        <topology evidence="2">Multi-pass membrane protein</topology>
    </subcellularLocation>
    <subcellularLocation>
        <location evidence="17">Cell membrane</location>
        <topology evidence="17">Multi-pass membrane protein</topology>
    </subcellularLocation>
</comment>
<comment type="similarity">
    <text evidence="17">Belongs to the TRAFAC class TrmE-Era-EngA-EngB-Septin-like GTPase superfamily. FeoB GTPase (TC 9.A.8) family.</text>
</comment>
<feature type="transmembrane region" description="Helical" evidence="17">
    <location>
        <begin position="626"/>
        <end position="645"/>
    </location>
</feature>
<dbReference type="PANTHER" id="PTHR43185:SF1">
    <property type="entry name" value="FE(2+) TRANSPORTER FEOB"/>
    <property type="match status" value="1"/>
</dbReference>
<dbReference type="InterPro" id="IPR011642">
    <property type="entry name" value="Gate_dom"/>
</dbReference>
<feature type="transmembrane region" description="Helical" evidence="17">
    <location>
        <begin position="583"/>
        <end position="606"/>
    </location>
</feature>
<feature type="domain" description="FeoB-type G" evidence="18">
    <location>
        <begin position="2"/>
        <end position="163"/>
    </location>
</feature>
<evidence type="ECO:0000256" key="3">
    <source>
        <dbReference type="ARBA" id="ARBA00022448"/>
    </source>
</evidence>
<feature type="transmembrane region" description="Helical" evidence="17">
    <location>
        <begin position="430"/>
        <end position="454"/>
    </location>
</feature>
<evidence type="ECO:0000256" key="8">
    <source>
        <dbReference type="ARBA" id="ARBA00022741"/>
    </source>
</evidence>
<dbReference type="GO" id="GO:0046872">
    <property type="term" value="F:metal ion binding"/>
    <property type="evidence" value="ECO:0007669"/>
    <property type="project" value="UniProtKB-KW"/>
</dbReference>
<dbReference type="NCBIfam" id="TIGR00231">
    <property type="entry name" value="small_GTP"/>
    <property type="match status" value="1"/>
</dbReference>
<feature type="transmembrane region" description="Helical" evidence="17">
    <location>
        <begin position="278"/>
        <end position="303"/>
    </location>
</feature>
<feature type="transmembrane region" description="Helical" evidence="17">
    <location>
        <begin position="519"/>
        <end position="538"/>
    </location>
</feature>
<dbReference type="GO" id="GO:0005525">
    <property type="term" value="F:GTP binding"/>
    <property type="evidence" value="ECO:0007669"/>
    <property type="project" value="UniProtKB-KW"/>
</dbReference>
<dbReference type="NCBIfam" id="TIGR00437">
    <property type="entry name" value="feoB"/>
    <property type="match status" value="1"/>
</dbReference>
<keyword evidence="4" id="KW-1003">Cell membrane</keyword>
<keyword evidence="16" id="KW-0479">Metal-binding</keyword>
<dbReference type="EMBL" id="CP040058">
    <property type="protein sequence ID" value="QCP34447.1"/>
    <property type="molecule type" value="Genomic_DNA"/>
</dbReference>
<feature type="transmembrane region" description="Helical" evidence="17">
    <location>
        <begin position="558"/>
        <end position="576"/>
    </location>
</feature>